<accession>A0A8S0Z2U7</accession>
<name>A0A8S0Z2U7_ARCPL</name>
<dbReference type="EMBL" id="CADEBC010000232">
    <property type="protein sequence ID" value="CAB3226644.1"/>
    <property type="molecule type" value="Genomic_DNA"/>
</dbReference>
<sequence length="67" mass="7738">MQENVKLCGVFRARGERHGGAAMNTTTLVELTNPSFRQSHINHNEVGTRSRRLRHRMYVCRDVNTNL</sequence>
<keyword evidence="2" id="KW-1185">Reference proteome</keyword>
<gene>
    <name evidence="1" type="ORF">APLA_LOCUS2976</name>
</gene>
<comment type="caution">
    <text evidence="1">The sequence shown here is derived from an EMBL/GenBank/DDBJ whole genome shotgun (WGS) entry which is preliminary data.</text>
</comment>
<reference evidence="1 2" key="1">
    <citation type="submission" date="2020-04" db="EMBL/GenBank/DDBJ databases">
        <authorList>
            <person name="Wallbank WR R."/>
            <person name="Pardo Diaz C."/>
            <person name="Kozak K."/>
            <person name="Martin S."/>
            <person name="Jiggins C."/>
            <person name="Moest M."/>
            <person name="Warren A I."/>
            <person name="Byers J.R.P. K."/>
            <person name="Montejo-Kovacevich G."/>
            <person name="Yen C E."/>
        </authorList>
    </citation>
    <scope>NUCLEOTIDE SEQUENCE [LARGE SCALE GENOMIC DNA]</scope>
</reference>
<dbReference type="Proteomes" id="UP000494106">
    <property type="component" value="Unassembled WGS sequence"/>
</dbReference>
<evidence type="ECO:0000313" key="1">
    <source>
        <dbReference type="EMBL" id="CAB3226644.1"/>
    </source>
</evidence>
<evidence type="ECO:0000313" key="2">
    <source>
        <dbReference type="Proteomes" id="UP000494106"/>
    </source>
</evidence>
<organism evidence="1 2">
    <name type="scientific">Arctia plantaginis</name>
    <name type="common">Wood tiger moth</name>
    <name type="synonym">Phalaena plantaginis</name>
    <dbReference type="NCBI Taxonomy" id="874455"/>
    <lineage>
        <taxon>Eukaryota</taxon>
        <taxon>Metazoa</taxon>
        <taxon>Ecdysozoa</taxon>
        <taxon>Arthropoda</taxon>
        <taxon>Hexapoda</taxon>
        <taxon>Insecta</taxon>
        <taxon>Pterygota</taxon>
        <taxon>Neoptera</taxon>
        <taxon>Endopterygota</taxon>
        <taxon>Lepidoptera</taxon>
        <taxon>Glossata</taxon>
        <taxon>Ditrysia</taxon>
        <taxon>Noctuoidea</taxon>
        <taxon>Erebidae</taxon>
        <taxon>Arctiinae</taxon>
        <taxon>Arctia</taxon>
    </lineage>
</organism>
<protein>
    <submittedName>
        <fullName evidence="1">Uncharacterized protein</fullName>
    </submittedName>
</protein>
<dbReference type="AlphaFoldDB" id="A0A8S0Z2U7"/>
<proteinExistence type="predicted"/>